<dbReference type="InterPro" id="IPR007300">
    <property type="entry name" value="CidB/LrgB"/>
</dbReference>
<organism evidence="6 7">
    <name type="scientific">Pseudomonas pohangensis</name>
    <dbReference type="NCBI Taxonomy" id="364197"/>
    <lineage>
        <taxon>Bacteria</taxon>
        <taxon>Pseudomonadati</taxon>
        <taxon>Pseudomonadota</taxon>
        <taxon>Gammaproteobacteria</taxon>
        <taxon>Pseudomonadales</taxon>
        <taxon>Pseudomonadaceae</taxon>
        <taxon>Pseudomonas</taxon>
    </lineage>
</organism>
<evidence type="ECO:0000256" key="4">
    <source>
        <dbReference type="ARBA" id="ARBA00023136"/>
    </source>
</evidence>
<dbReference type="STRING" id="364197.SAMN05216296_2846"/>
<protein>
    <submittedName>
        <fullName evidence="6">TIGR00659 family protein</fullName>
    </submittedName>
</protein>
<dbReference type="PANTHER" id="PTHR30249">
    <property type="entry name" value="PUTATIVE SEROTONIN TRANSPORTER"/>
    <property type="match status" value="1"/>
</dbReference>
<feature type="transmembrane region" description="Helical" evidence="5">
    <location>
        <begin position="102"/>
        <end position="124"/>
    </location>
</feature>
<feature type="transmembrane region" description="Helical" evidence="5">
    <location>
        <begin position="153"/>
        <end position="173"/>
    </location>
</feature>
<feature type="transmembrane region" description="Helical" evidence="5">
    <location>
        <begin position="41"/>
        <end position="60"/>
    </location>
</feature>
<dbReference type="OrthoDB" id="9811701at2"/>
<comment type="subcellular location">
    <subcellularLocation>
        <location evidence="1">Membrane</location>
        <topology evidence="1">Multi-pass membrane protein</topology>
    </subcellularLocation>
</comment>
<feature type="transmembrane region" description="Helical" evidence="5">
    <location>
        <begin position="214"/>
        <end position="237"/>
    </location>
</feature>
<feature type="transmembrane region" description="Helical" evidence="5">
    <location>
        <begin position="66"/>
        <end position="90"/>
    </location>
</feature>
<proteinExistence type="predicted"/>
<name>A0A1H2H9E6_9PSED</name>
<gene>
    <name evidence="6" type="ORF">SAMN05216296_2846</name>
</gene>
<dbReference type="RefSeq" id="WP_090196654.1">
    <property type="nucleotide sequence ID" value="NZ_LT629785.1"/>
</dbReference>
<dbReference type="GO" id="GO:0016020">
    <property type="term" value="C:membrane"/>
    <property type="evidence" value="ECO:0007669"/>
    <property type="project" value="UniProtKB-SubCell"/>
</dbReference>
<keyword evidence="3 5" id="KW-1133">Transmembrane helix</keyword>
<dbReference type="Proteomes" id="UP000243232">
    <property type="component" value="Chromosome I"/>
</dbReference>
<evidence type="ECO:0000256" key="3">
    <source>
        <dbReference type="ARBA" id="ARBA00022989"/>
    </source>
</evidence>
<dbReference type="Pfam" id="PF04172">
    <property type="entry name" value="LrgB"/>
    <property type="match status" value="1"/>
</dbReference>
<keyword evidence="2 5" id="KW-0812">Transmembrane</keyword>
<evidence type="ECO:0000256" key="1">
    <source>
        <dbReference type="ARBA" id="ARBA00004141"/>
    </source>
</evidence>
<accession>A0A1H2H9E6</accession>
<sequence>MSPDIQAAWQAVIHHPLFGIGLTLATYQLALAVYERTRWPIFQPVLLAMLMVIGILHLFAIDVREYLNFTGIFVLLLGPVIVALAVPLYINLRHIRQLLKPVLQTLLIAGLIATLMGSGLAWLFGASEEMQRTLLTKSVTSPFSILLADKVHGIPALAAIFSILTGVIGAIVGPSLLQRINVRHPAAIGMAMGLTSHAVGTARALQEGEQCGGFAALGMSLIGVATAVLLPVAVSLIA</sequence>
<dbReference type="EMBL" id="LT629785">
    <property type="protein sequence ID" value="SDU28455.1"/>
    <property type="molecule type" value="Genomic_DNA"/>
</dbReference>
<keyword evidence="4 5" id="KW-0472">Membrane</keyword>
<feature type="transmembrane region" description="Helical" evidence="5">
    <location>
        <begin position="185"/>
        <end position="202"/>
    </location>
</feature>
<dbReference type="AlphaFoldDB" id="A0A1H2H9E6"/>
<keyword evidence="7" id="KW-1185">Reference proteome</keyword>
<feature type="transmembrane region" description="Helical" evidence="5">
    <location>
        <begin position="12"/>
        <end position="34"/>
    </location>
</feature>
<evidence type="ECO:0000313" key="7">
    <source>
        <dbReference type="Proteomes" id="UP000243232"/>
    </source>
</evidence>
<evidence type="ECO:0000256" key="5">
    <source>
        <dbReference type="SAM" id="Phobius"/>
    </source>
</evidence>
<evidence type="ECO:0000313" key="6">
    <source>
        <dbReference type="EMBL" id="SDU28455.1"/>
    </source>
</evidence>
<reference evidence="7" key="1">
    <citation type="submission" date="2016-10" db="EMBL/GenBank/DDBJ databases">
        <authorList>
            <person name="Varghese N."/>
            <person name="Submissions S."/>
        </authorList>
    </citation>
    <scope>NUCLEOTIDE SEQUENCE [LARGE SCALE GENOMIC DNA]</scope>
    <source>
        <strain evidence="7">DSM 17875</strain>
    </source>
</reference>
<evidence type="ECO:0000256" key="2">
    <source>
        <dbReference type="ARBA" id="ARBA00022692"/>
    </source>
</evidence>
<dbReference type="PANTHER" id="PTHR30249:SF0">
    <property type="entry name" value="PLASTIDAL GLYCOLATE_GLYCERATE TRANSLOCATOR 1, CHLOROPLASTIC"/>
    <property type="match status" value="1"/>
</dbReference>